<evidence type="ECO:0000313" key="2">
    <source>
        <dbReference type="Proteomes" id="UP001601948"/>
    </source>
</evidence>
<comment type="caution">
    <text evidence="1">The sequence shown here is derived from an EMBL/GenBank/DDBJ whole genome shotgun (WGS) entry which is preliminary data.</text>
</comment>
<dbReference type="Proteomes" id="UP001601948">
    <property type="component" value="Unassembled WGS sequence"/>
</dbReference>
<keyword evidence="2" id="KW-1185">Reference proteome</keyword>
<organism evidence="1 2">
    <name type="scientific">Nocardia suismassiliense</name>
    <dbReference type="NCBI Taxonomy" id="2077092"/>
    <lineage>
        <taxon>Bacteria</taxon>
        <taxon>Bacillati</taxon>
        <taxon>Actinomycetota</taxon>
        <taxon>Actinomycetes</taxon>
        <taxon>Mycobacteriales</taxon>
        <taxon>Nocardiaceae</taxon>
        <taxon>Nocardia</taxon>
    </lineage>
</organism>
<gene>
    <name evidence="1" type="ORF">ACFYV7_35400</name>
</gene>
<evidence type="ECO:0008006" key="3">
    <source>
        <dbReference type="Google" id="ProtNLM"/>
    </source>
</evidence>
<accession>A0ABW6R4V8</accession>
<evidence type="ECO:0000313" key="1">
    <source>
        <dbReference type="EMBL" id="MFF3228127.1"/>
    </source>
</evidence>
<reference evidence="1 2" key="1">
    <citation type="submission" date="2024-10" db="EMBL/GenBank/DDBJ databases">
        <title>The Natural Products Discovery Center: Release of the First 8490 Sequenced Strains for Exploring Actinobacteria Biosynthetic Diversity.</title>
        <authorList>
            <person name="Kalkreuter E."/>
            <person name="Kautsar S.A."/>
            <person name="Yang D."/>
            <person name="Bader C.D."/>
            <person name="Teijaro C.N."/>
            <person name="Fluegel L."/>
            <person name="Davis C.M."/>
            <person name="Simpson J.R."/>
            <person name="Lauterbach L."/>
            <person name="Steele A.D."/>
            <person name="Gui C."/>
            <person name="Meng S."/>
            <person name="Li G."/>
            <person name="Viehrig K."/>
            <person name="Ye F."/>
            <person name="Su P."/>
            <person name="Kiefer A.F."/>
            <person name="Nichols A."/>
            <person name="Cepeda A.J."/>
            <person name="Yan W."/>
            <person name="Fan B."/>
            <person name="Jiang Y."/>
            <person name="Adhikari A."/>
            <person name="Zheng C.-J."/>
            <person name="Schuster L."/>
            <person name="Cowan T.M."/>
            <person name="Smanski M.J."/>
            <person name="Chevrette M.G."/>
            <person name="De Carvalho L.P.S."/>
            <person name="Shen B."/>
        </authorList>
    </citation>
    <scope>NUCLEOTIDE SEQUENCE [LARGE SCALE GENOMIC DNA]</scope>
    <source>
        <strain evidence="1 2">NPDC003040</strain>
    </source>
</reference>
<dbReference type="EMBL" id="JBIAPI010000012">
    <property type="protein sequence ID" value="MFF3228127.1"/>
    <property type="molecule type" value="Genomic_DNA"/>
</dbReference>
<dbReference type="RefSeq" id="WP_387724661.1">
    <property type="nucleotide sequence ID" value="NZ_JBIAPI010000012.1"/>
</dbReference>
<sequence>MEQSIAIDSTTDLHSAAVVMDSVADAVGRAVRVLADTLILLGDPITVQHNGSTAQPESTVTAGSSANPPWGTDSFGKSFADGNAGYVNLSTALLQGGFDLVHTLSQFAHGMSRAAGDLDNAEENATAAFS</sequence>
<name>A0ABW6R4V8_9NOCA</name>
<protein>
    <recommendedName>
        <fullName evidence="3">PE domain-containing protein</fullName>
    </recommendedName>
</protein>
<proteinExistence type="predicted"/>